<dbReference type="InterPro" id="IPR013320">
    <property type="entry name" value="ConA-like_dom_sf"/>
</dbReference>
<dbReference type="PROSITE" id="PS50093">
    <property type="entry name" value="PKD"/>
    <property type="match status" value="3"/>
</dbReference>
<dbReference type="GO" id="GO:0007156">
    <property type="term" value="P:homophilic cell adhesion via plasma membrane adhesion molecules"/>
    <property type="evidence" value="ECO:0007669"/>
    <property type="project" value="InterPro"/>
</dbReference>
<dbReference type="GO" id="GO:0016020">
    <property type="term" value="C:membrane"/>
    <property type="evidence" value="ECO:0007669"/>
    <property type="project" value="InterPro"/>
</dbReference>
<dbReference type="Gene3D" id="2.60.120.200">
    <property type="match status" value="1"/>
</dbReference>
<dbReference type="Gene3D" id="2.70.98.70">
    <property type="match status" value="1"/>
</dbReference>
<dbReference type="InterPro" id="IPR002126">
    <property type="entry name" value="Cadherin-like_dom"/>
</dbReference>
<feature type="domain" description="Cadherin" evidence="6">
    <location>
        <begin position="1855"/>
        <end position="1964"/>
    </location>
</feature>
<dbReference type="Pfam" id="PF01471">
    <property type="entry name" value="PG_binding_1"/>
    <property type="match status" value="1"/>
</dbReference>
<organism evidence="7 8">
    <name type="scientific">Candidatus Taylorbacteria bacterium RIFCSPLOWO2_01_FULL_44_26</name>
    <dbReference type="NCBI Taxonomy" id="1802318"/>
    <lineage>
        <taxon>Bacteria</taxon>
        <taxon>Candidatus Tayloriibacteriota</taxon>
    </lineage>
</organism>
<feature type="region of interest" description="Disordered" evidence="3">
    <location>
        <begin position="153"/>
        <end position="174"/>
    </location>
</feature>
<dbReference type="Pfam" id="PF22352">
    <property type="entry name" value="K319L-like_PKD"/>
    <property type="match status" value="2"/>
</dbReference>
<accession>A0A1G2N647</accession>
<dbReference type="Gene3D" id="2.60.40.10">
    <property type="entry name" value="Immunoglobulins"/>
    <property type="match status" value="5"/>
</dbReference>
<dbReference type="SUPFAM" id="SSF47090">
    <property type="entry name" value="PGBD-like"/>
    <property type="match status" value="2"/>
</dbReference>
<feature type="region of interest" description="Disordered" evidence="3">
    <location>
        <begin position="2217"/>
        <end position="2258"/>
    </location>
</feature>
<proteinExistence type="predicted"/>
<dbReference type="SMART" id="SM00560">
    <property type="entry name" value="LamGL"/>
    <property type="match status" value="1"/>
</dbReference>
<dbReference type="Gene3D" id="1.10.101.10">
    <property type="entry name" value="PGBD-like superfamily/PGBD"/>
    <property type="match status" value="2"/>
</dbReference>
<dbReference type="SMART" id="SM00736">
    <property type="entry name" value="CADG"/>
    <property type="match status" value="1"/>
</dbReference>
<evidence type="ECO:0000313" key="8">
    <source>
        <dbReference type="Proteomes" id="UP000176365"/>
    </source>
</evidence>
<dbReference type="InterPro" id="IPR013783">
    <property type="entry name" value="Ig-like_fold"/>
</dbReference>
<dbReference type="Pfam" id="PF18911">
    <property type="entry name" value="PKD_4"/>
    <property type="match status" value="1"/>
</dbReference>
<dbReference type="SMART" id="SM00089">
    <property type="entry name" value="PKD"/>
    <property type="match status" value="4"/>
</dbReference>
<comment type="caution">
    <text evidence="7">The sequence shown here is derived from an EMBL/GenBank/DDBJ whole genome shotgun (WGS) entry which is preliminary data.</text>
</comment>
<evidence type="ECO:0000259" key="5">
    <source>
        <dbReference type="PROSITE" id="PS50093"/>
    </source>
</evidence>
<keyword evidence="2" id="KW-1015">Disulfide bond</keyword>
<name>A0A1G2N647_9BACT</name>
<dbReference type="Pfam" id="PF17957">
    <property type="entry name" value="Big_7"/>
    <property type="match status" value="1"/>
</dbReference>
<gene>
    <name evidence="7" type="ORF">A3B11_02110</name>
</gene>
<dbReference type="GO" id="GO:0005509">
    <property type="term" value="F:calcium ion binding"/>
    <property type="evidence" value="ECO:0007669"/>
    <property type="project" value="InterPro"/>
</dbReference>
<dbReference type="CDD" id="cd00146">
    <property type="entry name" value="PKD"/>
    <property type="match status" value="3"/>
</dbReference>
<feature type="compositionally biased region" description="Polar residues" evidence="3">
    <location>
        <begin position="359"/>
        <end position="378"/>
    </location>
</feature>
<dbReference type="PANTHER" id="PTHR46182">
    <property type="entry name" value="FI19480P1"/>
    <property type="match status" value="1"/>
</dbReference>
<dbReference type="InterPro" id="IPR002477">
    <property type="entry name" value="Peptidoglycan-bd-like"/>
</dbReference>
<dbReference type="InterPro" id="IPR006558">
    <property type="entry name" value="LamG-like"/>
</dbReference>
<feature type="region of interest" description="Disordered" evidence="3">
    <location>
        <begin position="352"/>
        <end position="378"/>
    </location>
</feature>
<dbReference type="SUPFAM" id="SSF49299">
    <property type="entry name" value="PKD domain"/>
    <property type="match status" value="3"/>
</dbReference>
<dbReference type="InterPro" id="IPR006644">
    <property type="entry name" value="Cadg"/>
</dbReference>
<feature type="domain" description="PKD" evidence="5">
    <location>
        <begin position="364"/>
        <end position="456"/>
    </location>
</feature>
<feature type="domain" description="PKD" evidence="5">
    <location>
        <begin position="465"/>
        <end position="547"/>
    </location>
</feature>
<dbReference type="InterPro" id="IPR015919">
    <property type="entry name" value="Cadherin-like_sf"/>
</dbReference>
<feature type="compositionally biased region" description="Polar residues" evidence="3">
    <location>
        <begin position="153"/>
        <end position="166"/>
    </location>
</feature>
<evidence type="ECO:0000256" key="4">
    <source>
        <dbReference type="SAM" id="SignalP"/>
    </source>
</evidence>
<dbReference type="SUPFAM" id="SSF49313">
    <property type="entry name" value="Cadherin-like"/>
    <property type="match status" value="1"/>
</dbReference>
<dbReference type="Proteomes" id="UP000176365">
    <property type="component" value="Unassembled WGS sequence"/>
</dbReference>
<evidence type="ECO:0000313" key="7">
    <source>
        <dbReference type="EMBL" id="OHA30762.1"/>
    </source>
</evidence>
<dbReference type="EMBL" id="MHRW01000011">
    <property type="protein sequence ID" value="OHA30762.1"/>
    <property type="molecule type" value="Genomic_DNA"/>
</dbReference>
<dbReference type="PROSITE" id="PS50268">
    <property type="entry name" value="CADHERIN_2"/>
    <property type="match status" value="1"/>
</dbReference>
<evidence type="ECO:0000256" key="3">
    <source>
        <dbReference type="SAM" id="MobiDB-lite"/>
    </source>
</evidence>
<feature type="domain" description="PKD" evidence="5">
    <location>
        <begin position="1961"/>
        <end position="2052"/>
    </location>
</feature>
<dbReference type="InterPro" id="IPR000601">
    <property type="entry name" value="PKD_dom"/>
</dbReference>
<dbReference type="Pfam" id="PF05345">
    <property type="entry name" value="He_PIG"/>
    <property type="match status" value="1"/>
</dbReference>
<dbReference type="GO" id="GO:0031410">
    <property type="term" value="C:cytoplasmic vesicle"/>
    <property type="evidence" value="ECO:0007669"/>
    <property type="project" value="TreeGrafter"/>
</dbReference>
<dbReference type="InterPro" id="IPR022409">
    <property type="entry name" value="PKD/Chitinase_dom"/>
</dbReference>
<dbReference type="InterPro" id="IPR029865">
    <property type="entry name" value="KIAA0319-like"/>
</dbReference>
<sequence>MKSKLILLSLLSLFLLSQAVLTARAQTLTRPLSPGDRGEEVTLLQKVLNSLGATIAPSPDPGSPGRETSLYGSLTASAVRALQCEQGIICQGTPQTTGWGRVGPKTLSLLNSLFQSISNVFSSVSPRSQLAQVSASLSNGLVAHYTFDEGTGTTAGDSSGNNNTGTLLPAANPPTWTTDSKVGSGAMQFDGVDDFVNAGDINAIDGASALTVSAWVKLKDPEITGNKFIFGKWNNGVGGPFACFWSRGNAAYGCYFYASSLVFASTGNILTSVGTSWHHVVGVYNGVDNRMYFDGVQTGTPQALTGNLISNTDTVRIGTTDSNDGYFPGSIDDIRIYNRALSATEIQELYSLGSGGGTPTNQPPTASFSATPQNGQAPLTVSFDASASQDSDGSISSYSWNFGDSASFSNTATSQTTSHTYTSAGTYTATLTVIDNQGATANTTKTITVTSPGETLNLAPVIAPISNQTITLPSTASLTTTATDDGLPTGSTLSYQWTKQSGPGTVTFSSPTSPNTTALFSQSGTYILRLSVSDSLLTATKDVTITVNPQITQDTTPPTVTNTTVSSFPPNTTQTFLTITTNEFATCKYGTTANTSYANLPNTFTNTNNTLHSTTVSNLENGRTYTYYTRCQDTAGNPNTQDTTISFQVRNPIVTNAQVIGSEALQEFPTSALYSGIANFRPGDGETVDINPPRFSWRYKPQVSPSAFLCYNFVCSAWAPYKFVFQVADNPSFTNPIVNVTTLSNSYNFLAPLPTNKTYYWRVGYILPKNLTKNDVSDAVLDANASDHYTNSPNYASTVSIHWTLKDDSWASSPWAWSATRSFFVPNSAVSWDRSMLASRTEMSAALDQHPNILINESTRNDLYTWISGGSGDANITSSWNYMKIAAQAAIASSWWTGRTATSLNAVEIGKTLLVSQLASSPRANVVERALANQIIASNPGAVVASMARDYINKGSQNGGVCRDIVADYNLVNVLNDLAYAYDWFYNDPAAMSDADQVTIRKAIESSLKTVMYQGGIVYNTYDGVSERCDTSDPETAYPDGKTVGGSSILLGGDSHGLVHMYSRIPSALACYADSDICKQFWELVGNFMIGITYPFSPDGAPNAGSGYSLNHLATNASGGVVRNYMIATLALPDAHFELNPFWKDTIKYWDKFLPVGLLTWGDQWTDYGGGDTGSVTVQGGGWLARYTKDTVYATHVRNDVARFTNSASMAMDENGYGDGRNFDYIPLQFAFPKPTGTANTSDLHTVFNTDGYALGCSAQQSTPNCFKNGVGYIIEAKPRGLGVGGHAAYSDLSYDIWAYGTTITAGSGTSESTQTDVAWLYHPMQRNSILVNGFGEMTARIPTHPYYNRIFACRGAEGCAPSDGNYVYIAVDGTNGYPIAPDYETAYGSHFAGNANALTAPYYANSPLAGLQKVRRHFLFVKNKYFVIYDDLQSTRPMTFSWLYHILKPGFDINTYLNPDLSVFNLDEADASFTYKSNTKKVFKDFQAYSKSLTGLYKNFWRGGNQFTWTDPSAPPDVKVFVKQIQDPSTLTIDNRMYDDRQRNPFTGEDFNNDQNGFRYGTAAYLPAGQDLRTSALWFNTKEKQEKYHFMTVIYPQNPADKTAGKPDPKIERIDDYTARVTNPDGTVDVISFNNNPEATLVVDLENMIPLPVPDGEYGTTGGGCTTNCGPTTYALSVTKQGAGQGTVTGGSINCGSSCSQSGISSGASVTLTAAPSQGSTFTSWGGACSGASLTCTVSMTSAKSVTATFTLSGGTAPDTTPPTVTLTAPLANASVSGTVPLSATASDPSFSSQTTSGIAGVQFKMDGVNIDLELNTPNPGTSIYAGNWNTAGVSNDSHTLTAVARDIAGNTRTSTPITVTVSNAVNRPPVLASIGAKSVNENSSLSFTVSGSDPDNDTLSYTAATLPLGAVFTPATRTFSWTPSFTQSGAFPLTFTVSDNRGGTDSETVSITVTNVNRPPTVNAGNNQSITLPATATLSGTATDDEPALIISWTRVSGSPSAVISNASILNPTLTFTTPGNYVFRLTASDGTLSASDDISITVSPAVITLTDTDNDGIPDVSDKCPDTPGALRSFVNRVGCPKPRMDSFTTRPNLDDVDLNSVSSLELGAAHGKLSYLHPRAVSLVSTARLDFDSYLLITKNKISVNTANLPLFAEEATTTITLYDITFRTPKILKDGNACPATVCANLSYDSVAKTLSFTVSGFSTYEVVEGYVAPEPPQPPTGSPSTSSGPSSSSGGRTRPHTGTLTPTVPQNPTINCPTGYSCAAQTQATITYAFTRSLSLGSTGPDVKALQQILNAKGFTVSTAGPGSRGNETLYFGPATQSAVIRFQISKGITPAVGFFGPITRGRVGE</sequence>
<evidence type="ECO:0000259" key="6">
    <source>
        <dbReference type="PROSITE" id="PS50268"/>
    </source>
</evidence>
<reference evidence="7 8" key="1">
    <citation type="journal article" date="2016" name="Nat. Commun.">
        <title>Thousands of microbial genomes shed light on interconnected biogeochemical processes in an aquifer system.</title>
        <authorList>
            <person name="Anantharaman K."/>
            <person name="Brown C.T."/>
            <person name="Hug L.A."/>
            <person name="Sharon I."/>
            <person name="Castelle C.J."/>
            <person name="Probst A.J."/>
            <person name="Thomas B.C."/>
            <person name="Singh A."/>
            <person name="Wilkins M.J."/>
            <person name="Karaoz U."/>
            <person name="Brodie E.L."/>
            <person name="Williams K.H."/>
            <person name="Hubbard S.S."/>
            <person name="Banfield J.F."/>
        </authorList>
    </citation>
    <scope>NUCLEOTIDE SEQUENCE [LARGE SCALE GENOMIC DNA]</scope>
</reference>
<dbReference type="Pfam" id="PF18998">
    <property type="entry name" value="Flg_new_2"/>
    <property type="match status" value="1"/>
</dbReference>
<evidence type="ECO:0000256" key="1">
    <source>
        <dbReference type="ARBA" id="ARBA00022729"/>
    </source>
</evidence>
<dbReference type="InterPro" id="IPR044060">
    <property type="entry name" value="Bacterial_rp_domain"/>
</dbReference>
<dbReference type="Pfam" id="PF13385">
    <property type="entry name" value="Laminin_G_3"/>
    <property type="match status" value="1"/>
</dbReference>
<dbReference type="InterPro" id="IPR035986">
    <property type="entry name" value="PKD_dom_sf"/>
</dbReference>
<feature type="chain" id="PRO_5009583749" evidence="4">
    <location>
        <begin position="26"/>
        <end position="2356"/>
    </location>
</feature>
<feature type="signal peptide" evidence="4">
    <location>
        <begin position="1"/>
        <end position="25"/>
    </location>
</feature>
<dbReference type="PANTHER" id="PTHR46182:SF2">
    <property type="entry name" value="FI19480P1"/>
    <property type="match status" value="1"/>
</dbReference>
<protein>
    <submittedName>
        <fullName evidence="7">Uncharacterized protein</fullName>
    </submittedName>
</protein>
<dbReference type="InterPro" id="IPR036365">
    <property type="entry name" value="PGBD-like_sf"/>
</dbReference>
<feature type="compositionally biased region" description="Low complexity" evidence="3">
    <location>
        <begin position="2228"/>
        <end position="2249"/>
    </location>
</feature>
<evidence type="ECO:0000256" key="2">
    <source>
        <dbReference type="ARBA" id="ARBA00023157"/>
    </source>
</evidence>
<keyword evidence="1 4" id="KW-0732">Signal</keyword>
<dbReference type="SUPFAM" id="SSF49899">
    <property type="entry name" value="Concanavalin A-like lectins/glucanases"/>
    <property type="match status" value="1"/>
</dbReference>
<dbReference type="InterPro" id="IPR036366">
    <property type="entry name" value="PGBDSf"/>
</dbReference>